<proteinExistence type="predicted"/>
<dbReference type="EMBL" id="MT230534">
    <property type="protein sequence ID" value="QIS79314.1"/>
    <property type="molecule type" value="Genomic_DNA"/>
</dbReference>
<keyword evidence="2" id="KW-1185">Reference proteome</keyword>
<reference evidence="1 2" key="1">
    <citation type="submission" date="2020-03" db="EMBL/GenBank/DDBJ databases">
        <title>Complete genome sequence of Pantoea agglomerans bacteriophage vB_PagM_SSEM1.</title>
        <authorList>
            <person name="Truncaite L."/>
            <person name="Alijosius L."/>
            <person name="Petrauskaite E."/>
            <person name="Simoliunas E."/>
        </authorList>
    </citation>
    <scope>NUCLEOTIDE SEQUENCE [LARGE SCALE GENOMIC DNA]</scope>
</reference>
<name>A0A6H0D8C3_9CAUD</name>
<sequence length="200" mass="22572">MHLINPQKGKFRLTNYVDVNKIKEVIYVTTCPFKICIVTMLANGRAQLFDVLTNEITLSGSSDFTSLQDWVGKVVEDKNHDRHVFVCGTPTAKYKLLMRVSTATSDNAVATALSAAEYADVYEVVEKLPKSIELNHITHRFITDERQRCELIYVANQGYTWMTVESQLCGSKFYLTVAAAVEEAQADLLSVYMESRNESK</sequence>
<gene>
    <name evidence="1" type="ORF">SSEM1_gp51</name>
</gene>
<evidence type="ECO:0000313" key="1">
    <source>
        <dbReference type="EMBL" id="QIS79314.1"/>
    </source>
</evidence>
<accession>A0A6H0D8C3</accession>
<evidence type="ECO:0000313" key="2">
    <source>
        <dbReference type="Proteomes" id="UP000502959"/>
    </source>
</evidence>
<organism evidence="1 2">
    <name type="scientific">Pantoea phage vB_PagM_SSEM1</name>
    <dbReference type="NCBI Taxonomy" id="2721760"/>
    <lineage>
        <taxon>Viruses</taxon>
        <taxon>Duplodnaviria</taxon>
        <taxon>Heunggongvirae</taxon>
        <taxon>Uroviricota</taxon>
        <taxon>Caudoviricetes</taxon>
        <taxon>Chaseviridae</taxon>
        <taxon>Cleopatravirinae</taxon>
        <taxon>Loessnervirus</taxon>
        <taxon>Loessnervirus SSEM1</taxon>
    </lineage>
</organism>
<dbReference type="Proteomes" id="UP000502959">
    <property type="component" value="Segment"/>
</dbReference>
<protein>
    <submittedName>
        <fullName evidence="1">Uncharacterized protein</fullName>
    </submittedName>
</protein>